<protein>
    <recommendedName>
        <fullName evidence="9">Nucleoplasmin-like domain-containing protein</fullName>
    </recommendedName>
</protein>
<dbReference type="GO" id="GO:0006325">
    <property type="term" value="P:chromatin organization"/>
    <property type="evidence" value="ECO:0007669"/>
    <property type="project" value="UniProtKB-KW"/>
</dbReference>
<accession>A0AAV3P0Z2</accession>
<comment type="similarity">
    <text evidence="2">Belongs to the histone deacetylase HD2 family.</text>
</comment>
<dbReference type="EMBL" id="BAABME010016196">
    <property type="protein sequence ID" value="GAA0144893.1"/>
    <property type="molecule type" value="Genomic_DNA"/>
</dbReference>
<proteinExistence type="inferred from homology"/>
<evidence type="ECO:0000256" key="6">
    <source>
        <dbReference type="ARBA" id="ARBA00023015"/>
    </source>
</evidence>
<organism evidence="10 11">
    <name type="scientific">Lithospermum erythrorhizon</name>
    <name type="common">Purple gromwell</name>
    <name type="synonym">Lithospermum officinale var. erythrorhizon</name>
    <dbReference type="NCBI Taxonomy" id="34254"/>
    <lineage>
        <taxon>Eukaryota</taxon>
        <taxon>Viridiplantae</taxon>
        <taxon>Streptophyta</taxon>
        <taxon>Embryophyta</taxon>
        <taxon>Tracheophyta</taxon>
        <taxon>Spermatophyta</taxon>
        <taxon>Magnoliopsida</taxon>
        <taxon>eudicotyledons</taxon>
        <taxon>Gunneridae</taxon>
        <taxon>Pentapetalae</taxon>
        <taxon>asterids</taxon>
        <taxon>lamiids</taxon>
        <taxon>Boraginales</taxon>
        <taxon>Boraginaceae</taxon>
        <taxon>Boraginoideae</taxon>
        <taxon>Lithospermeae</taxon>
        <taxon>Lithospermum</taxon>
    </lineage>
</organism>
<name>A0AAV3P0Z2_LITER</name>
<dbReference type="GO" id="GO:0016787">
    <property type="term" value="F:hydrolase activity"/>
    <property type="evidence" value="ECO:0007669"/>
    <property type="project" value="UniProtKB-KW"/>
</dbReference>
<keyword evidence="8" id="KW-0539">Nucleus</keyword>
<evidence type="ECO:0000313" key="11">
    <source>
        <dbReference type="Proteomes" id="UP001454036"/>
    </source>
</evidence>
<evidence type="ECO:0000256" key="7">
    <source>
        <dbReference type="ARBA" id="ARBA00023163"/>
    </source>
</evidence>
<dbReference type="Proteomes" id="UP001454036">
    <property type="component" value="Unassembled WGS sequence"/>
</dbReference>
<keyword evidence="4" id="KW-0378">Hydrolase</keyword>
<dbReference type="GO" id="GO:0005730">
    <property type="term" value="C:nucleolus"/>
    <property type="evidence" value="ECO:0007669"/>
    <property type="project" value="UniProtKB-SubCell"/>
</dbReference>
<evidence type="ECO:0000256" key="1">
    <source>
        <dbReference type="ARBA" id="ARBA00004604"/>
    </source>
</evidence>
<keyword evidence="6" id="KW-0805">Transcription regulation</keyword>
<sequence length="109" mass="12214">MEFWGVEVKSGTPLKVKPEEGMVIHLSQASMGEVKANKTESVNLFINVDGKKLVLGTLLSDKLPQQLFDLVFDRDFELSHNSKSGSIYFFGYKGDNQPGEYPLISIYIL</sequence>
<dbReference type="Gene3D" id="2.60.120.340">
    <property type="entry name" value="Nucleoplasmin core domain"/>
    <property type="match status" value="1"/>
</dbReference>
<keyword evidence="5" id="KW-0156">Chromatin regulator</keyword>
<evidence type="ECO:0000256" key="2">
    <source>
        <dbReference type="ARBA" id="ARBA00006673"/>
    </source>
</evidence>
<keyword evidence="3" id="KW-0678">Repressor</keyword>
<gene>
    <name evidence="10" type="ORF">LIER_36034</name>
</gene>
<comment type="subcellular location">
    <subcellularLocation>
        <location evidence="1">Nucleus</location>
        <location evidence="1">Nucleolus</location>
    </subcellularLocation>
</comment>
<dbReference type="FunFam" id="2.60.120.340:FF:000004">
    <property type="entry name" value="Histone deacetylase HDT1"/>
    <property type="match status" value="1"/>
</dbReference>
<comment type="caution">
    <text evidence="10">The sequence shown here is derived from an EMBL/GenBank/DDBJ whole genome shotgun (WGS) entry which is preliminary data.</text>
</comment>
<feature type="domain" description="Nucleoplasmin-like" evidence="9">
    <location>
        <begin position="3"/>
        <end position="92"/>
    </location>
</feature>
<evidence type="ECO:0000259" key="9">
    <source>
        <dbReference type="Pfam" id="PF17800"/>
    </source>
</evidence>
<evidence type="ECO:0000256" key="5">
    <source>
        <dbReference type="ARBA" id="ARBA00022853"/>
    </source>
</evidence>
<reference evidence="10 11" key="1">
    <citation type="submission" date="2024-01" db="EMBL/GenBank/DDBJ databases">
        <title>The complete chloroplast genome sequence of Lithospermum erythrorhizon: insights into the phylogenetic relationship among Boraginaceae species and the maternal lineages of purple gromwells.</title>
        <authorList>
            <person name="Okada T."/>
            <person name="Watanabe K."/>
        </authorList>
    </citation>
    <scope>NUCLEOTIDE SEQUENCE [LARGE SCALE GENOMIC DNA]</scope>
</reference>
<evidence type="ECO:0000313" key="10">
    <source>
        <dbReference type="EMBL" id="GAA0144893.1"/>
    </source>
</evidence>
<keyword evidence="11" id="KW-1185">Reference proteome</keyword>
<dbReference type="Pfam" id="PF17800">
    <property type="entry name" value="NPL"/>
    <property type="match status" value="1"/>
</dbReference>
<evidence type="ECO:0000256" key="4">
    <source>
        <dbReference type="ARBA" id="ARBA00022801"/>
    </source>
</evidence>
<evidence type="ECO:0000256" key="3">
    <source>
        <dbReference type="ARBA" id="ARBA00022491"/>
    </source>
</evidence>
<dbReference type="AlphaFoldDB" id="A0AAV3P0Z2"/>
<keyword evidence="7" id="KW-0804">Transcription</keyword>
<dbReference type="InterPro" id="IPR041232">
    <property type="entry name" value="NPL"/>
</dbReference>
<evidence type="ECO:0000256" key="8">
    <source>
        <dbReference type="ARBA" id="ARBA00023242"/>
    </source>
</evidence>